<reference evidence="2 3" key="1">
    <citation type="submission" date="2020-09" db="EMBL/GenBank/DDBJ databases">
        <title>De no assembly of potato wild relative species, Solanum commersonii.</title>
        <authorList>
            <person name="Cho K."/>
        </authorList>
    </citation>
    <scope>NUCLEOTIDE SEQUENCE [LARGE SCALE GENOMIC DNA]</scope>
    <source>
        <strain evidence="2">LZ3.2</strain>
        <tissue evidence="2">Leaf</tissue>
    </source>
</reference>
<accession>A0A9J5ZJ52</accession>
<comment type="caution">
    <text evidence="2">The sequence shown here is derived from an EMBL/GenBank/DDBJ whole genome shotgun (WGS) entry which is preliminary data.</text>
</comment>
<gene>
    <name evidence="1" type="ORF">H5410_023079</name>
    <name evidence="2" type="ORF">H5410_023109</name>
</gene>
<protein>
    <submittedName>
        <fullName evidence="2">Uncharacterized protein</fullName>
    </submittedName>
</protein>
<evidence type="ECO:0000313" key="2">
    <source>
        <dbReference type="EMBL" id="KAG5611828.1"/>
    </source>
</evidence>
<dbReference type="EMBL" id="JACXVP010000004">
    <property type="protein sequence ID" value="KAG5611798.1"/>
    <property type="molecule type" value="Genomic_DNA"/>
</dbReference>
<organism evidence="2 3">
    <name type="scientific">Solanum commersonii</name>
    <name type="common">Commerson's wild potato</name>
    <name type="synonym">Commerson's nightshade</name>
    <dbReference type="NCBI Taxonomy" id="4109"/>
    <lineage>
        <taxon>Eukaryota</taxon>
        <taxon>Viridiplantae</taxon>
        <taxon>Streptophyta</taxon>
        <taxon>Embryophyta</taxon>
        <taxon>Tracheophyta</taxon>
        <taxon>Spermatophyta</taxon>
        <taxon>Magnoliopsida</taxon>
        <taxon>eudicotyledons</taxon>
        <taxon>Gunneridae</taxon>
        <taxon>Pentapetalae</taxon>
        <taxon>asterids</taxon>
        <taxon>lamiids</taxon>
        <taxon>Solanales</taxon>
        <taxon>Solanaceae</taxon>
        <taxon>Solanoideae</taxon>
        <taxon>Solaneae</taxon>
        <taxon>Solanum</taxon>
    </lineage>
</organism>
<evidence type="ECO:0000313" key="3">
    <source>
        <dbReference type="Proteomes" id="UP000824120"/>
    </source>
</evidence>
<evidence type="ECO:0000313" key="1">
    <source>
        <dbReference type="EMBL" id="KAG5611798.1"/>
    </source>
</evidence>
<sequence>MQSSEVLELDIICRLPTIATSNKVLVFNVNEILSSTNGTNVCIVDTLINDDVLSSNKAYLSSFFGVYKEVSNNATINRPKYLNILATYSPLLLTFLYQTYSESSPV</sequence>
<name>A0A9J5ZJ52_SOLCO</name>
<dbReference type="Proteomes" id="UP000824120">
    <property type="component" value="Chromosome 4"/>
</dbReference>
<proteinExistence type="predicted"/>
<dbReference type="AlphaFoldDB" id="A0A9J5ZJ52"/>
<keyword evidence="3" id="KW-1185">Reference proteome</keyword>
<dbReference type="EMBL" id="JACXVP010000004">
    <property type="protein sequence ID" value="KAG5611828.1"/>
    <property type="molecule type" value="Genomic_DNA"/>
</dbReference>